<keyword evidence="5" id="KW-1185">Reference proteome</keyword>
<dbReference type="Pfam" id="PF06452">
    <property type="entry name" value="CBM9_1"/>
    <property type="match status" value="1"/>
</dbReference>
<evidence type="ECO:0000313" key="5">
    <source>
        <dbReference type="Proteomes" id="UP001597526"/>
    </source>
</evidence>
<evidence type="ECO:0000259" key="2">
    <source>
        <dbReference type="Pfam" id="PF06452"/>
    </source>
</evidence>
<name>A0ABW5MZI0_9FLAO</name>
<evidence type="ECO:0000256" key="1">
    <source>
        <dbReference type="SAM" id="SignalP"/>
    </source>
</evidence>
<sequence length="887" mass="101645">MRNPTFFLALVLSSCWLYAQENEQTQDTTEVIPKRIYLTKPLGSEKTPIVDGLLDDNAWNIVEWTSDYIENQPDENTPPSYQTKFKILYDSKYLYIGVRCYDDEPDEIVKRLSRRDGFEGDWVEFNIDSYHDKRTAFSFTVTAAGVKGDEFISNNGNNWDGSWNPIWYTKTNIDGEGWTAELKIPLSQLKFGSSDNQVWGLQSTRRFFRGEERSLWQRKPVDQPGWVSEFGELHGLKNIEPQKQLEIQPYTVASGETYEAEEGNPFRDGNETNLTVGLDAKIGITNDLTLDLTVNPDFGQVEADPSAIALDGFQIFFREQRPFFVENKNIFDFNISQSEAGNTFGSDNVFYSRRIGRSPQGFPNTADGEFVEIPDNTQIIGAAKFSGKTKDGWALGVLESVTAKKYATIDNNGERRREVVEPLTNYFVGRVQKDFNDRNSFVGGVFTATNRDNLTEGLNFLHKSAYTGGLDFKHQWNNRDWYFGGNIILSHVQGSEEAIENTQRSITRLFQRVGADHVEVDETKTTLTGTGGDVKIGKIGNGHWRFESGGTWRSPELELNDLGFQRQADDIRHYTWVGYQTLKPDSTFRRVGINYNHWTAWDFEGNHNYLQFNTNSWQNWKNNWFTNAGFNYAPVQYSNFALRGGPRLRQSPWGSFWNGINTDNRKKVRFNVFHNGRKAVDNSFNSYFIRAGVTYQPIDAIRVSAFPSYNINNDKLQFVSNLDVNGAPRYLNGEIEQRTLSMSFRLNYTINPNLTIQYWGQPFISRGRYSNFKHVNDATAKRFENRFVQYDNNQVSLADGTYSVDEDLNGVTDFSFGNPDFSFVQFRSNLVVRWEYIPGSEIFLVWSQDVSQSGDPSQGLFTGLGDNIFGQKPQNIFLLKATYRFVL</sequence>
<dbReference type="SUPFAM" id="SSF49344">
    <property type="entry name" value="CBD9-like"/>
    <property type="match status" value="1"/>
</dbReference>
<accession>A0ABW5MZI0</accession>
<evidence type="ECO:0000259" key="3">
    <source>
        <dbReference type="Pfam" id="PF19313"/>
    </source>
</evidence>
<feature type="domain" description="DUF5916" evidence="3">
    <location>
        <begin position="244"/>
        <end position="883"/>
    </location>
</feature>
<dbReference type="InterPro" id="IPR045670">
    <property type="entry name" value="DUF5916"/>
</dbReference>
<dbReference type="Pfam" id="PF19313">
    <property type="entry name" value="DUF5916"/>
    <property type="match status" value="1"/>
</dbReference>
<gene>
    <name evidence="4" type="ORF">ACFSQJ_16930</name>
</gene>
<feature type="chain" id="PRO_5046873641" evidence="1">
    <location>
        <begin position="20"/>
        <end position="887"/>
    </location>
</feature>
<feature type="domain" description="Carbohydrate-binding" evidence="2">
    <location>
        <begin position="50"/>
        <end position="202"/>
    </location>
</feature>
<dbReference type="EMBL" id="JBHULB010000080">
    <property type="protein sequence ID" value="MFD2588617.1"/>
    <property type="molecule type" value="Genomic_DNA"/>
</dbReference>
<feature type="signal peptide" evidence="1">
    <location>
        <begin position="1"/>
        <end position="19"/>
    </location>
</feature>
<organism evidence="4 5">
    <name type="scientific">Croceitalea marina</name>
    <dbReference type="NCBI Taxonomy" id="1775166"/>
    <lineage>
        <taxon>Bacteria</taxon>
        <taxon>Pseudomonadati</taxon>
        <taxon>Bacteroidota</taxon>
        <taxon>Flavobacteriia</taxon>
        <taxon>Flavobacteriales</taxon>
        <taxon>Flavobacteriaceae</taxon>
        <taxon>Croceitalea</taxon>
    </lineage>
</organism>
<proteinExistence type="predicted"/>
<keyword evidence="1" id="KW-0732">Signal</keyword>
<dbReference type="Gene3D" id="2.60.40.1190">
    <property type="match status" value="1"/>
</dbReference>
<protein>
    <submittedName>
        <fullName evidence="4">DUF5916 domain-containing protein</fullName>
    </submittedName>
</protein>
<dbReference type="InterPro" id="IPR010502">
    <property type="entry name" value="Carb-bd_dom_fam9"/>
</dbReference>
<dbReference type="PROSITE" id="PS51257">
    <property type="entry name" value="PROKAR_LIPOPROTEIN"/>
    <property type="match status" value="1"/>
</dbReference>
<dbReference type="CDD" id="cd09618">
    <property type="entry name" value="CBM9_like_2"/>
    <property type="match status" value="1"/>
</dbReference>
<evidence type="ECO:0000313" key="4">
    <source>
        <dbReference type="EMBL" id="MFD2588617.1"/>
    </source>
</evidence>
<dbReference type="Proteomes" id="UP001597526">
    <property type="component" value="Unassembled WGS sequence"/>
</dbReference>
<comment type="caution">
    <text evidence="4">The sequence shown here is derived from an EMBL/GenBank/DDBJ whole genome shotgun (WGS) entry which is preliminary data.</text>
</comment>
<dbReference type="RefSeq" id="WP_377768111.1">
    <property type="nucleotide sequence ID" value="NZ_JBHULB010000080.1"/>
</dbReference>
<reference evidence="5" key="1">
    <citation type="journal article" date="2019" name="Int. J. Syst. Evol. Microbiol.">
        <title>The Global Catalogue of Microorganisms (GCM) 10K type strain sequencing project: providing services to taxonomists for standard genome sequencing and annotation.</title>
        <authorList>
            <consortium name="The Broad Institute Genomics Platform"/>
            <consortium name="The Broad Institute Genome Sequencing Center for Infectious Disease"/>
            <person name="Wu L."/>
            <person name="Ma J."/>
        </authorList>
    </citation>
    <scope>NUCLEOTIDE SEQUENCE [LARGE SCALE GENOMIC DNA]</scope>
    <source>
        <strain evidence="5">KCTC 52368</strain>
    </source>
</reference>